<dbReference type="RefSeq" id="WP_191268378.1">
    <property type="nucleotide sequence ID" value="NZ_BMXJ01000002.1"/>
</dbReference>
<comment type="caution">
    <text evidence="4">The sequence shown here is derived from an EMBL/GenBank/DDBJ whole genome shotgun (WGS) entry which is preliminary data.</text>
</comment>
<proteinExistence type="predicted"/>
<evidence type="ECO:0000313" key="4">
    <source>
        <dbReference type="EMBL" id="MBE1456574.1"/>
    </source>
</evidence>
<reference evidence="4 5" key="1">
    <citation type="submission" date="2020-10" db="EMBL/GenBank/DDBJ databases">
        <title>Sequencing the genomes of 1000 actinobacteria strains.</title>
        <authorList>
            <person name="Klenk H.-P."/>
        </authorList>
    </citation>
    <scope>NUCLEOTIDE SEQUENCE [LARGE SCALE GENOMIC DNA]</scope>
    <source>
        <strain evidence="4 5">DSM 45157</strain>
    </source>
</reference>
<protein>
    <submittedName>
        <fullName evidence="4">Uncharacterized protein</fullName>
    </submittedName>
</protein>
<evidence type="ECO:0000313" key="5">
    <source>
        <dbReference type="Proteomes" id="UP000598217"/>
    </source>
</evidence>
<feature type="signal peptide" evidence="3">
    <location>
        <begin position="1"/>
        <end position="33"/>
    </location>
</feature>
<dbReference type="Proteomes" id="UP000598217">
    <property type="component" value="Unassembled WGS sequence"/>
</dbReference>
<evidence type="ECO:0000256" key="3">
    <source>
        <dbReference type="SAM" id="SignalP"/>
    </source>
</evidence>
<keyword evidence="2" id="KW-1133">Transmembrane helix</keyword>
<feature type="chain" id="PRO_5045990479" evidence="3">
    <location>
        <begin position="34"/>
        <end position="257"/>
    </location>
</feature>
<evidence type="ECO:0000256" key="2">
    <source>
        <dbReference type="SAM" id="Phobius"/>
    </source>
</evidence>
<keyword evidence="3" id="KW-0732">Signal</keyword>
<accession>A0ABR9HC15</accession>
<dbReference type="EMBL" id="JADBDY010000001">
    <property type="protein sequence ID" value="MBE1456574.1"/>
    <property type="molecule type" value="Genomic_DNA"/>
</dbReference>
<keyword evidence="2" id="KW-0812">Transmembrane</keyword>
<organism evidence="4 5">
    <name type="scientific">Nocardiopsis terrae</name>
    <dbReference type="NCBI Taxonomy" id="372655"/>
    <lineage>
        <taxon>Bacteria</taxon>
        <taxon>Bacillati</taxon>
        <taxon>Actinomycetota</taxon>
        <taxon>Actinomycetes</taxon>
        <taxon>Streptosporangiales</taxon>
        <taxon>Nocardiopsidaceae</taxon>
        <taxon>Nocardiopsis</taxon>
    </lineage>
</organism>
<keyword evidence="2" id="KW-0472">Membrane</keyword>
<name>A0ABR9HC15_9ACTN</name>
<gene>
    <name evidence="4" type="ORF">H4W79_000788</name>
</gene>
<evidence type="ECO:0000256" key="1">
    <source>
        <dbReference type="SAM" id="MobiDB-lite"/>
    </source>
</evidence>
<sequence length="257" mass="25920">MNWAPRSPRVLSALALSLAPVPALLGAAPAATATDPTPEGPSHAHVQPAEVECDRGAGTVTVVGQVFPVLSRSAEGRSELSLDLAAELAGDAEAAENAGTAGGAEAVADLELALAPHAQPLPGVTPEEMTEAADRAGPLTATLSGTGGRLLSGDGSPTLAWQDWEPPVGFYEVRVATGTFSLTGFGDCAVVGGGPLASVQVGTEEEQEQQREAGADEASGPSDRRDHLPRVALAVGVLGALCLLVPAVLHLRGRAAR</sequence>
<keyword evidence="5" id="KW-1185">Reference proteome</keyword>
<feature type="transmembrane region" description="Helical" evidence="2">
    <location>
        <begin position="231"/>
        <end position="251"/>
    </location>
</feature>
<feature type="region of interest" description="Disordered" evidence="1">
    <location>
        <begin position="200"/>
        <end position="225"/>
    </location>
</feature>